<protein>
    <submittedName>
        <fullName evidence="1">Uncharacterized protein</fullName>
    </submittedName>
</protein>
<dbReference type="AlphaFoldDB" id="I5C1U8"/>
<organism evidence="1 2">
    <name type="scientific">Nitritalea halalkaliphila LW7</name>
    <dbReference type="NCBI Taxonomy" id="1189621"/>
    <lineage>
        <taxon>Bacteria</taxon>
        <taxon>Pseudomonadati</taxon>
        <taxon>Bacteroidota</taxon>
        <taxon>Cytophagia</taxon>
        <taxon>Cytophagales</taxon>
        <taxon>Cyclobacteriaceae</taxon>
        <taxon>Nitritalea</taxon>
    </lineage>
</organism>
<dbReference type="Proteomes" id="UP000005551">
    <property type="component" value="Unassembled WGS sequence"/>
</dbReference>
<name>I5C1U8_9BACT</name>
<reference evidence="1 2" key="1">
    <citation type="submission" date="2012-05" db="EMBL/GenBank/DDBJ databases">
        <title>Genome sequence of Nitritalea halalkaliphila LW7.</title>
        <authorList>
            <person name="Jangir P.K."/>
            <person name="Singh A."/>
            <person name="Shivaji S."/>
            <person name="Sharma R."/>
        </authorList>
    </citation>
    <scope>NUCLEOTIDE SEQUENCE [LARGE SCALE GENOMIC DNA]</scope>
    <source>
        <strain evidence="1 2">LW7</strain>
    </source>
</reference>
<comment type="caution">
    <text evidence="1">The sequence shown here is derived from an EMBL/GenBank/DDBJ whole genome shotgun (WGS) entry which is preliminary data.</text>
</comment>
<evidence type="ECO:0000313" key="1">
    <source>
        <dbReference type="EMBL" id="EIM75800.1"/>
    </source>
</evidence>
<keyword evidence="2" id="KW-1185">Reference proteome</keyword>
<accession>I5C1U8</accession>
<proteinExistence type="predicted"/>
<gene>
    <name evidence="1" type="ORF">A3SI_12124</name>
</gene>
<dbReference type="EMBL" id="AJYA01000026">
    <property type="protein sequence ID" value="EIM75800.1"/>
    <property type="molecule type" value="Genomic_DNA"/>
</dbReference>
<sequence length="66" mass="7879">MNLKYPYRIAVLDSIGNRIYDFVPEGLEPSSMLVRDGQLWMMEKPNEEEEQDYIRLFRVGLKIENQ</sequence>
<evidence type="ECO:0000313" key="2">
    <source>
        <dbReference type="Proteomes" id="UP000005551"/>
    </source>
</evidence>